<dbReference type="InterPro" id="IPR011711">
    <property type="entry name" value="GntR_C"/>
</dbReference>
<keyword evidence="7" id="KW-1185">Reference proteome</keyword>
<dbReference type="Gene3D" id="1.20.120.530">
    <property type="entry name" value="GntR ligand-binding domain-like"/>
    <property type="match status" value="1"/>
</dbReference>
<feature type="coiled-coil region" evidence="4">
    <location>
        <begin position="111"/>
        <end position="138"/>
    </location>
</feature>
<dbReference type="InterPro" id="IPR000524">
    <property type="entry name" value="Tscrpt_reg_HTH_GntR"/>
</dbReference>
<keyword evidence="1" id="KW-0805">Transcription regulation</keyword>
<dbReference type="SMART" id="SM00345">
    <property type="entry name" value="HTH_GNTR"/>
    <property type="match status" value="1"/>
</dbReference>
<dbReference type="SMART" id="SM00895">
    <property type="entry name" value="FCD"/>
    <property type="match status" value="1"/>
</dbReference>
<dbReference type="AlphaFoldDB" id="A0AA48M6G9"/>
<dbReference type="Gene3D" id="1.10.10.10">
    <property type="entry name" value="Winged helix-like DNA-binding domain superfamily/Winged helix DNA-binding domain"/>
    <property type="match status" value="1"/>
</dbReference>
<dbReference type="PANTHER" id="PTHR43537">
    <property type="entry name" value="TRANSCRIPTIONAL REGULATOR, GNTR FAMILY"/>
    <property type="match status" value="1"/>
</dbReference>
<dbReference type="RefSeq" id="WP_212132089.1">
    <property type="nucleotide sequence ID" value="NZ_JAUSVZ010000007.1"/>
</dbReference>
<dbReference type="Pfam" id="PF00392">
    <property type="entry name" value="GntR"/>
    <property type="match status" value="1"/>
</dbReference>
<dbReference type="GO" id="GO:0003700">
    <property type="term" value="F:DNA-binding transcription factor activity"/>
    <property type="evidence" value="ECO:0007669"/>
    <property type="project" value="InterPro"/>
</dbReference>
<evidence type="ECO:0000313" key="6">
    <source>
        <dbReference type="EMBL" id="CAJ1001548.1"/>
    </source>
</evidence>
<name>A0AA48M6G9_9BACL</name>
<dbReference type="KEGG" id="bayd:BSPP4475_04305"/>
<reference evidence="6" key="1">
    <citation type="submission" date="2023-07" db="EMBL/GenBank/DDBJ databases">
        <authorList>
            <person name="Ivanov I."/>
            <person name="Teneva D."/>
            <person name="Stoikov I."/>
        </authorList>
    </citation>
    <scope>NUCLEOTIDE SEQUENCE</scope>
    <source>
        <strain evidence="6">4475</strain>
    </source>
</reference>
<keyword evidence="4" id="KW-0175">Coiled coil</keyword>
<keyword evidence="2" id="KW-0238">DNA-binding</keyword>
<evidence type="ECO:0000256" key="2">
    <source>
        <dbReference type="ARBA" id="ARBA00023125"/>
    </source>
</evidence>
<dbReference type="InterPro" id="IPR036388">
    <property type="entry name" value="WH-like_DNA-bd_sf"/>
</dbReference>
<evidence type="ECO:0000256" key="3">
    <source>
        <dbReference type="ARBA" id="ARBA00023163"/>
    </source>
</evidence>
<dbReference type="PROSITE" id="PS50949">
    <property type="entry name" value="HTH_GNTR"/>
    <property type="match status" value="1"/>
</dbReference>
<dbReference type="InterPro" id="IPR008920">
    <property type="entry name" value="TF_FadR/GntR_C"/>
</dbReference>
<dbReference type="Proteomes" id="UP001189619">
    <property type="component" value="Chromosome"/>
</dbReference>
<dbReference type="InterPro" id="IPR036390">
    <property type="entry name" value="WH_DNA-bd_sf"/>
</dbReference>
<keyword evidence="3" id="KW-0804">Transcription</keyword>
<evidence type="ECO:0000256" key="1">
    <source>
        <dbReference type="ARBA" id="ARBA00023015"/>
    </source>
</evidence>
<dbReference type="SUPFAM" id="SSF46785">
    <property type="entry name" value="Winged helix' DNA-binding domain"/>
    <property type="match status" value="1"/>
</dbReference>
<feature type="domain" description="HTH gntR-type" evidence="5">
    <location>
        <begin position="5"/>
        <end position="73"/>
    </location>
</feature>
<organism evidence="6 7">
    <name type="scientific">Brevibacillus aydinogluensis</name>
    <dbReference type="NCBI Taxonomy" id="927786"/>
    <lineage>
        <taxon>Bacteria</taxon>
        <taxon>Bacillati</taxon>
        <taxon>Bacillota</taxon>
        <taxon>Bacilli</taxon>
        <taxon>Bacillales</taxon>
        <taxon>Paenibacillaceae</taxon>
        <taxon>Brevibacillus</taxon>
    </lineage>
</organism>
<dbReference type="GO" id="GO:0003677">
    <property type="term" value="F:DNA binding"/>
    <property type="evidence" value="ECO:0007669"/>
    <property type="project" value="UniProtKB-KW"/>
</dbReference>
<evidence type="ECO:0000259" key="5">
    <source>
        <dbReference type="PROSITE" id="PS50949"/>
    </source>
</evidence>
<dbReference type="Pfam" id="PF07729">
    <property type="entry name" value="FCD"/>
    <property type="match status" value="1"/>
</dbReference>
<dbReference type="PRINTS" id="PR00035">
    <property type="entry name" value="HTHGNTR"/>
</dbReference>
<gene>
    <name evidence="6" type="ORF">BSPP4475_04305</name>
</gene>
<evidence type="ECO:0000256" key="4">
    <source>
        <dbReference type="SAM" id="Coils"/>
    </source>
</evidence>
<dbReference type="CDD" id="cd07377">
    <property type="entry name" value="WHTH_GntR"/>
    <property type="match status" value="1"/>
</dbReference>
<dbReference type="PANTHER" id="PTHR43537:SF5">
    <property type="entry name" value="UXU OPERON TRANSCRIPTIONAL REGULATOR"/>
    <property type="match status" value="1"/>
</dbReference>
<accession>A0AA48M6G9</accession>
<sequence length="228" mass="26291">MFLHKKSYEIIAEELQRIIESGLLKPGDKLDTIENLAKQYHVSRSTIREALSHLKALGLIESRQGGGTFVKSAPFQSAETMLQLNNPQVELLQIMQVRKILEIGCVELAAYNRTDENIEELERILKQMKEALGNEEISHLYDVNFHLAIARSTQNPILQSLIENFASSLFRTMQDIRKLWLHTESAMKLYEEHKQLVEAIKNRDAKRGMELMAKHLQRSELPLTKENK</sequence>
<dbReference type="SUPFAM" id="SSF48008">
    <property type="entry name" value="GntR ligand-binding domain-like"/>
    <property type="match status" value="1"/>
</dbReference>
<proteinExistence type="predicted"/>
<evidence type="ECO:0000313" key="7">
    <source>
        <dbReference type="Proteomes" id="UP001189619"/>
    </source>
</evidence>
<protein>
    <submittedName>
        <fullName evidence="6">HTH gntR-type domain-containing protein</fullName>
    </submittedName>
</protein>
<dbReference type="EMBL" id="OY569118">
    <property type="protein sequence ID" value="CAJ1001548.1"/>
    <property type="molecule type" value="Genomic_DNA"/>
</dbReference>